<dbReference type="EMBL" id="CP041186">
    <property type="protein sequence ID" value="QDG50514.1"/>
    <property type="molecule type" value="Genomic_DNA"/>
</dbReference>
<dbReference type="GO" id="GO:0005524">
    <property type="term" value="F:ATP binding"/>
    <property type="evidence" value="ECO:0007669"/>
    <property type="project" value="UniProtKB-KW"/>
</dbReference>
<dbReference type="AlphaFoldDB" id="A0A4Y6PQB2"/>
<organism evidence="12 13">
    <name type="scientific">Persicimonas caeni</name>
    <dbReference type="NCBI Taxonomy" id="2292766"/>
    <lineage>
        <taxon>Bacteria</taxon>
        <taxon>Deltaproteobacteria</taxon>
        <taxon>Bradymonadales</taxon>
        <taxon>Bradymonadaceae</taxon>
        <taxon>Persicimonas</taxon>
    </lineage>
</organism>
<dbReference type="InterPro" id="IPR050086">
    <property type="entry name" value="MetN_ABC_transporter-like"/>
</dbReference>
<keyword evidence="3" id="KW-0813">Transport</keyword>
<dbReference type="InterPro" id="IPR000387">
    <property type="entry name" value="Tyr_Pase_dom"/>
</dbReference>
<feature type="domain" description="ABC transporter" evidence="11">
    <location>
        <begin position="5"/>
        <end position="243"/>
    </location>
</feature>
<evidence type="ECO:0000256" key="8">
    <source>
        <dbReference type="ARBA" id="ARBA00023136"/>
    </source>
</evidence>
<dbReference type="InterPro" id="IPR003593">
    <property type="entry name" value="AAA+_ATPase"/>
</dbReference>
<protein>
    <submittedName>
        <fullName evidence="12">ATP-binding cassette domain-containing protein</fullName>
    </submittedName>
</protein>
<keyword evidence="4" id="KW-1003">Cell membrane</keyword>
<feature type="domain" description="Tyrosine specific protein phosphatases" evidence="10">
    <location>
        <begin position="364"/>
        <end position="428"/>
    </location>
</feature>
<accession>A0A5B8Y1C3</accession>
<dbReference type="PROSITE" id="PS50054">
    <property type="entry name" value="TYR_PHOSPHATASE_DUAL"/>
    <property type="match status" value="1"/>
</dbReference>
<dbReference type="InterPro" id="IPR020422">
    <property type="entry name" value="TYR_PHOSPHATASE_DUAL_dom"/>
</dbReference>
<dbReference type="Pfam" id="PF22785">
    <property type="entry name" value="Tc-R-P"/>
    <property type="match status" value="1"/>
</dbReference>
<evidence type="ECO:0000259" key="9">
    <source>
        <dbReference type="PROSITE" id="PS50054"/>
    </source>
</evidence>
<dbReference type="GO" id="GO:0005886">
    <property type="term" value="C:plasma membrane"/>
    <property type="evidence" value="ECO:0007669"/>
    <property type="project" value="UniProtKB-SubCell"/>
</dbReference>
<evidence type="ECO:0000256" key="7">
    <source>
        <dbReference type="ARBA" id="ARBA00022840"/>
    </source>
</evidence>
<gene>
    <name evidence="12" type="ORF">FIV42_07140</name>
</gene>
<dbReference type="RefSeq" id="WP_141197006.1">
    <property type="nucleotide sequence ID" value="NZ_CP041186.1"/>
</dbReference>
<evidence type="ECO:0000256" key="6">
    <source>
        <dbReference type="ARBA" id="ARBA00022801"/>
    </source>
</evidence>
<evidence type="ECO:0000256" key="1">
    <source>
        <dbReference type="ARBA" id="ARBA00004202"/>
    </source>
</evidence>
<keyword evidence="7 12" id="KW-0067">ATP-binding</keyword>
<dbReference type="Pfam" id="PF00005">
    <property type="entry name" value="ABC_tran"/>
    <property type="match status" value="1"/>
</dbReference>
<reference evidence="12 13" key="1">
    <citation type="submission" date="2019-06" db="EMBL/GenBank/DDBJ databases">
        <title>Persicimonas caeni gen. nov., sp. nov., a predatory bacterium isolated from solar saltern.</title>
        <authorList>
            <person name="Wang S."/>
        </authorList>
    </citation>
    <scope>NUCLEOTIDE SEQUENCE [LARGE SCALE GENOMIC DNA]</scope>
    <source>
        <strain evidence="12 13">YN101</strain>
    </source>
</reference>
<accession>A0A4Y6PQB2</accession>
<comment type="subcellular location">
    <subcellularLocation>
        <location evidence="1">Cell membrane</location>
        <topology evidence="1">Peripheral membrane protein</topology>
    </subcellularLocation>
</comment>
<evidence type="ECO:0000256" key="5">
    <source>
        <dbReference type="ARBA" id="ARBA00022741"/>
    </source>
</evidence>
<keyword evidence="8" id="KW-0472">Membrane</keyword>
<comment type="similarity">
    <text evidence="2">Belongs to the ABC transporter superfamily.</text>
</comment>
<dbReference type="Gene3D" id="3.90.190.10">
    <property type="entry name" value="Protein tyrosine phosphatase superfamily"/>
    <property type="match status" value="1"/>
</dbReference>
<dbReference type="Gene3D" id="3.40.50.300">
    <property type="entry name" value="P-loop containing nucleotide triphosphate hydrolases"/>
    <property type="match status" value="1"/>
</dbReference>
<dbReference type="FunFam" id="3.90.190.10:FF:000157">
    <property type="entry name" value="Protein-tyrosine phosphatase"/>
    <property type="match status" value="1"/>
</dbReference>
<dbReference type="SMART" id="SM00382">
    <property type="entry name" value="AAA"/>
    <property type="match status" value="1"/>
</dbReference>
<evidence type="ECO:0000256" key="3">
    <source>
        <dbReference type="ARBA" id="ARBA00022448"/>
    </source>
</evidence>
<name>A0A4Y6PQB2_PERCE</name>
<dbReference type="Proteomes" id="UP000315995">
    <property type="component" value="Chromosome"/>
</dbReference>
<keyword evidence="6" id="KW-0378">Hydrolase</keyword>
<proteinExistence type="inferred from homology"/>
<dbReference type="SUPFAM" id="SSF52540">
    <property type="entry name" value="P-loop containing nucleoside triphosphate hydrolases"/>
    <property type="match status" value="1"/>
</dbReference>
<evidence type="ECO:0000259" key="11">
    <source>
        <dbReference type="PROSITE" id="PS50893"/>
    </source>
</evidence>
<keyword evidence="5" id="KW-0547">Nucleotide-binding</keyword>
<evidence type="ECO:0000313" key="13">
    <source>
        <dbReference type="Proteomes" id="UP000315995"/>
    </source>
</evidence>
<evidence type="ECO:0000256" key="2">
    <source>
        <dbReference type="ARBA" id="ARBA00005417"/>
    </source>
</evidence>
<dbReference type="InterPro" id="IPR016130">
    <property type="entry name" value="Tyr_Pase_AS"/>
</dbReference>
<sequence>MKPVATINNLSVRFGTKTVLDGVELEILPNEVLVLMGPGGAGKSTLLRTICGLNSQLSHFLVSGEVRYLDQPIQLDIHSPRGLSPVLVQQKLALLASTVFEYLVTNFPCRSDFTRLELREQLEQRLDDAGMGDLPDGLDTQVTALSAGQRAIIGILRACLPMPALVCIDEPTAGMDDDQAQMVLDYIDRQSAERAVLLVTHNQRRARNVGDRTALLAGGRIQECLPTDKFFESPETDAARHYIRTGGCTVPSPDADPEELDPAFRVPQAAVVNPPKRAKEGFISAHQGPTGFDWLIPGQLGGTPLPGVSGHIDRDLEALQRVGTTALVTLMLTKLPAAKMREYGIESLHFPIVDMEAPEMLDAADLCRLVDTRLSDGGTVVMHCKAGIGRTGTMLAAYLIWKGQTAAEALDAVRSVNPRWVQSQTQEKFLEEFELWLD</sequence>
<keyword evidence="13" id="KW-1185">Reference proteome</keyword>
<dbReference type="PROSITE" id="PS00383">
    <property type="entry name" value="TYR_PHOSPHATASE_1"/>
    <property type="match status" value="1"/>
</dbReference>
<dbReference type="InterPro" id="IPR029021">
    <property type="entry name" value="Prot-tyrosine_phosphatase-like"/>
</dbReference>
<dbReference type="PROSITE" id="PS50056">
    <property type="entry name" value="TYR_PHOSPHATASE_2"/>
    <property type="match status" value="1"/>
</dbReference>
<evidence type="ECO:0000313" key="12">
    <source>
        <dbReference type="EMBL" id="QDG50514.1"/>
    </source>
</evidence>
<dbReference type="PANTHER" id="PTHR43166:SF9">
    <property type="entry name" value="GLUTAMATE_ASPARTATE IMPORT ATP-BINDING PROTEIN GLTL"/>
    <property type="match status" value="1"/>
</dbReference>
<feature type="domain" description="Tyrosine-protein phosphatase" evidence="9">
    <location>
        <begin position="291"/>
        <end position="438"/>
    </location>
</feature>
<evidence type="ECO:0000256" key="4">
    <source>
        <dbReference type="ARBA" id="ARBA00022475"/>
    </source>
</evidence>
<dbReference type="GO" id="GO:0016887">
    <property type="term" value="F:ATP hydrolysis activity"/>
    <property type="evidence" value="ECO:0007669"/>
    <property type="project" value="InterPro"/>
</dbReference>
<dbReference type="PROSITE" id="PS50893">
    <property type="entry name" value="ABC_TRANSPORTER_2"/>
    <property type="match status" value="1"/>
</dbReference>
<dbReference type="OrthoDB" id="9806482at2"/>
<evidence type="ECO:0000259" key="10">
    <source>
        <dbReference type="PROSITE" id="PS50056"/>
    </source>
</evidence>
<dbReference type="SUPFAM" id="SSF52799">
    <property type="entry name" value="(Phosphotyrosine protein) phosphatases II"/>
    <property type="match status" value="1"/>
</dbReference>
<dbReference type="InterPro" id="IPR003439">
    <property type="entry name" value="ABC_transporter-like_ATP-bd"/>
</dbReference>
<dbReference type="PANTHER" id="PTHR43166">
    <property type="entry name" value="AMINO ACID IMPORT ATP-BINDING PROTEIN"/>
    <property type="match status" value="1"/>
</dbReference>
<dbReference type="InterPro" id="IPR027417">
    <property type="entry name" value="P-loop_NTPase"/>
</dbReference>